<sequence>MYVSIDRENLKFLHKHPDLHVVSNLAWIEAPHVALSVTPYDHNSFLREYTDMELKILYRNTTGVDHTGFGGDALRAILAELAERLPVSDVNAFEVDRQAAILEDGNHDRYKYVKGSTRPAKQGELFEPEALKAVRSDNEEVIAAAVRLRPAQPRATATHTPAPASAQPRPARPATAPRTPGAPRQGGVREKIWEVADRMWEEAGKPTEKSRVLALRKEMMTALEAEGVKRTSSSNELGNWQKARIA</sequence>
<name>A0A2H4GY82_9CAUD</name>
<reference evidence="2 3" key="1">
    <citation type="submission" date="2016-09" db="EMBL/GenBank/DDBJ databases">
        <title>Complete genome sequence of Pseudomonas aeruginosa phage JG054.</title>
        <authorList>
            <person name="Uhlig C.M."/>
            <person name="Bunk B."/>
            <person name="Rohde M."/>
            <person name="Schobert M."/>
            <person name="Jahn D."/>
        </authorList>
    </citation>
    <scope>NUCLEOTIDE SEQUENCE [LARGE SCALE GENOMIC DNA]</scope>
</reference>
<feature type="region of interest" description="Disordered" evidence="1">
    <location>
        <begin position="226"/>
        <end position="246"/>
    </location>
</feature>
<protein>
    <submittedName>
        <fullName evidence="2">Uncharacterized protein</fullName>
    </submittedName>
</protein>
<proteinExistence type="predicted"/>
<evidence type="ECO:0000313" key="3">
    <source>
        <dbReference type="Proteomes" id="UP000240696"/>
    </source>
</evidence>
<accession>A0A2H4GY82</accession>
<gene>
    <name evidence="2" type="ORF">JG054_00038</name>
</gene>
<feature type="compositionally biased region" description="Low complexity" evidence="1">
    <location>
        <begin position="149"/>
        <end position="183"/>
    </location>
</feature>
<dbReference type="EMBL" id="KX898400">
    <property type="protein sequence ID" value="ARB11183.1"/>
    <property type="molecule type" value="Genomic_DNA"/>
</dbReference>
<feature type="region of interest" description="Disordered" evidence="1">
    <location>
        <begin position="148"/>
        <end position="190"/>
    </location>
</feature>
<evidence type="ECO:0000313" key="2">
    <source>
        <dbReference type="EMBL" id="ARB11183.1"/>
    </source>
</evidence>
<evidence type="ECO:0000256" key="1">
    <source>
        <dbReference type="SAM" id="MobiDB-lite"/>
    </source>
</evidence>
<keyword evidence="3" id="KW-1185">Reference proteome</keyword>
<dbReference type="Proteomes" id="UP000240696">
    <property type="component" value="Segment"/>
</dbReference>
<organism evidence="2 3">
    <name type="scientific">Pseudomonas phage JG054</name>
    <dbReference type="NCBI Taxonomy" id="1970800"/>
    <lineage>
        <taxon>Viruses</taxon>
        <taxon>Duplodnaviria</taxon>
        <taxon>Heunggongvirae</taxon>
        <taxon>Uroviricota</taxon>
        <taxon>Caudoviricetes</taxon>
        <taxon>Queuovirinae</taxon>
        <taxon>Nipunavirus</taxon>
        <taxon>Nipunavirus JG054</taxon>
    </lineage>
</organism>